<evidence type="ECO:0000259" key="3">
    <source>
        <dbReference type="Pfam" id="PF14392"/>
    </source>
</evidence>
<dbReference type="Proteomes" id="UP001231189">
    <property type="component" value="Unassembled WGS sequence"/>
</dbReference>
<dbReference type="InterPro" id="IPR025558">
    <property type="entry name" value="DUF4283"/>
</dbReference>
<evidence type="ECO:0000259" key="2">
    <source>
        <dbReference type="Pfam" id="PF14111"/>
    </source>
</evidence>
<keyword evidence="5" id="KW-1185">Reference proteome</keyword>
<feature type="region of interest" description="Disordered" evidence="1">
    <location>
        <begin position="1"/>
        <end position="21"/>
    </location>
</feature>
<dbReference type="InterPro" id="IPR025836">
    <property type="entry name" value="Zn_knuckle_CX2CX4HX4C"/>
</dbReference>
<organism evidence="4 5">
    <name type="scientific">Lolium multiflorum</name>
    <name type="common">Italian ryegrass</name>
    <name type="synonym">Lolium perenne subsp. multiflorum</name>
    <dbReference type="NCBI Taxonomy" id="4521"/>
    <lineage>
        <taxon>Eukaryota</taxon>
        <taxon>Viridiplantae</taxon>
        <taxon>Streptophyta</taxon>
        <taxon>Embryophyta</taxon>
        <taxon>Tracheophyta</taxon>
        <taxon>Spermatophyta</taxon>
        <taxon>Magnoliopsida</taxon>
        <taxon>Liliopsida</taxon>
        <taxon>Poales</taxon>
        <taxon>Poaceae</taxon>
        <taxon>BOP clade</taxon>
        <taxon>Pooideae</taxon>
        <taxon>Poodae</taxon>
        <taxon>Poeae</taxon>
        <taxon>Poeae Chloroplast Group 2 (Poeae type)</taxon>
        <taxon>Loliodinae</taxon>
        <taxon>Loliinae</taxon>
        <taxon>Lolium</taxon>
    </lineage>
</organism>
<feature type="domain" description="DUF4283" evidence="2">
    <location>
        <begin position="76"/>
        <end position="128"/>
    </location>
</feature>
<dbReference type="AlphaFoldDB" id="A0AAD8VZB4"/>
<dbReference type="EMBL" id="JAUUTY010000005">
    <property type="protein sequence ID" value="KAK1627889.1"/>
    <property type="molecule type" value="Genomic_DNA"/>
</dbReference>
<dbReference type="Pfam" id="PF14111">
    <property type="entry name" value="DUF4283"/>
    <property type="match status" value="1"/>
</dbReference>
<feature type="region of interest" description="Disordered" evidence="1">
    <location>
        <begin position="261"/>
        <end position="312"/>
    </location>
</feature>
<sequence length="391" mass="43798">MSATSDAQSGTSGGSKGKGTKTIDEMLGQLDLQEEDFRDVCLDDVEEEINESTQWLALARVKTERGFSQAVFYGEMRAAWNLAQEVRFRAIGQNLFVVQVQCLGDWERIMERGPWIFQNQAVLLEPYDGFSRAQDIELFFMPIWAQIHELPEAYCKEKVVKQLIEKAGEKAMEVKITGNWGNYVRVRIRYDVRKPLLRFVSFIKDGKRHVFALRYEKLAGFCPVCGLLGHEYKECGRGVYEEKDHKYRDWLYANPPRPLVRGEYGGARGGRGNRGRGPGRGRDSGIPGGRGRTEEENEELKDTGTSPHKTADMVIDKVGEIGARKRINMDGQESGKEGLLMLTDENTIGAMEEEENDSTSVDSQGNKGAKKTGNSEVNPNEILAGSLEGCP</sequence>
<feature type="compositionally biased region" description="Polar residues" evidence="1">
    <location>
        <begin position="358"/>
        <end position="378"/>
    </location>
</feature>
<name>A0AAD8VZB4_LOLMU</name>
<protein>
    <recommendedName>
        <fullName evidence="6">CCHC-type domain-containing protein</fullName>
    </recommendedName>
</protein>
<evidence type="ECO:0000313" key="5">
    <source>
        <dbReference type="Proteomes" id="UP001231189"/>
    </source>
</evidence>
<dbReference type="Pfam" id="PF14392">
    <property type="entry name" value="zf-CCHC_4"/>
    <property type="match status" value="1"/>
</dbReference>
<accession>A0AAD8VZB4</accession>
<dbReference type="PANTHER" id="PTHR31286:SF167">
    <property type="entry name" value="OS09G0268800 PROTEIN"/>
    <property type="match status" value="1"/>
</dbReference>
<reference evidence="4" key="1">
    <citation type="submission" date="2023-07" db="EMBL/GenBank/DDBJ databases">
        <title>A chromosome-level genome assembly of Lolium multiflorum.</title>
        <authorList>
            <person name="Chen Y."/>
            <person name="Copetti D."/>
            <person name="Kolliker R."/>
            <person name="Studer B."/>
        </authorList>
    </citation>
    <scope>NUCLEOTIDE SEQUENCE</scope>
    <source>
        <strain evidence="4">02402/16</strain>
        <tissue evidence="4">Leaf</tissue>
    </source>
</reference>
<dbReference type="InterPro" id="IPR040256">
    <property type="entry name" value="At4g02000-like"/>
</dbReference>
<evidence type="ECO:0000256" key="1">
    <source>
        <dbReference type="SAM" id="MobiDB-lite"/>
    </source>
</evidence>
<feature type="domain" description="Zinc knuckle CX2CX4HX4C" evidence="3">
    <location>
        <begin position="191"/>
        <end position="235"/>
    </location>
</feature>
<evidence type="ECO:0000313" key="4">
    <source>
        <dbReference type="EMBL" id="KAK1627889.1"/>
    </source>
</evidence>
<evidence type="ECO:0008006" key="6">
    <source>
        <dbReference type="Google" id="ProtNLM"/>
    </source>
</evidence>
<comment type="caution">
    <text evidence="4">The sequence shown here is derived from an EMBL/GenBank/DDBJ whole genome shotgun (WGS) entry which is preliminary data.</text>
</comment>
<proteinExistence type="predicted"/>
<dbReference type="PANTHER" id="PTHR31286">
    <property type="entry name" value="GLYCINE-RICH CELL WALL STRUCTURAL PROTEIN 1.8-LIKE"/>
    <property type="match status" value="1"/>
</dbReference>
<feature type="region of interest" description="Disordered" evidence="1">
    <location>
        <begin position="328"/>
        <end position="391"/>
    </location>
</feature>
<gene>
    <name evidence="4" type="ORF">QYE76_002204</name>
</gene>